<organism evidence="1">
    <name type="scientific">Daphnia magna</name>
    <dbReference type="NCBI Taxonomy" id="35525"/>
    <lineage>
        <taxon>Eukaryota</taxon>
        <taxon>Metazoa</taxon>
        <taxon>Ecdysozoa</taxon>
        <taxon>Arthropoda</taxon>
        <taxon>Crustacea</taxon>
        <taxon>Branchiopoda</taxon>
        <taxon>Diplostraca</taxon>
        <taxon>Cladocera</taxon>
        <taxon>Anomopoda</taxon>
        <taxon>Daphniidae</taxon>
        <taxon>Daphnia</taxon>
    </lineage>
</organism>
<sequence length="111" mass="12835">MTEIVCVPRPHCYRLTQYPPALLAPLKETCIIVLSDEERKVLFLQQLDKRRRCKRSRSHNLLPGLCSLCVCVCVCVCERRRRQCLLEPGHQLIEYNNAASVDVIIDSVRKN</sequence>
<dbReference type="AlphaFoldDB" id="A0A0P4ZXT1"/>
<reference evidence="2 3" key="3">
    <citation type="submission" date="2016-03" db="EMBL/GenBank/DDBJ databases">
        <title>EvidentialGene: Evidence-directed Construction of Genes on Genomes.</title>
        <authorList>
            <person name="Gilbert D.G."/>
            <person name="Choi J.-H."/>
            <person name="Mockaitis K."/>
            <person name="Colbourne J."/>
            <person name="Pfrender M."/>
        </authorList>
    </citation>
    <scope>NUCLEOTIDE SEQUENCE [LARGE SCALE GENOMIC DNA]</scope>
    <source>
        <strain evidence="2 3">Xinb3</strain>
        <tissue evidence="2">Complete organism</tissue>
    </source>
</reference>
<dbReference type="EMBL" id="LRGB01002901">
    <property type="protein sequence ID" value="KZS05553.1"/>
    <property type="molecule type" value="Genomic_DNA"/>
</dbReference>
<dbReference type="Proteomes" id="UP000076858">
    <property type="component" value="Unassembled WGS sequence"/>
</dbReference>
<protein>
    <submittedName>
        <fullName evidence="1">Uncharacterized protein</fullName>
    </submittedName>
</protein>
<keyword evidence="3" id="KW-1185">Reference proteome</keyword>
<dbReference type="EMBL" id="GDIP01208335">
    <property type="protein sequence ID" value="JAJ15067.1"/>
    <property type="molecule type" value="Transcribed_RNA"/>
</dbReference>
<reference evidence="1" key="2">
    <citation type="submission" date="2015-10" db="EMBL/GenBank/DDBJ databases">
        <authorList>
            <person name="Gilbert D.G."/>
        </authorList>
    </citation>
    <scope>NUCLEOTIDE SEQUENCE</scope>
</reference>
<evidence type="ECO:0000313" key="3">
    <source>
        <dbReference type="Proteomes" id="UP000076858"/>
    </source>
</evidence>
<accession>A0A0P4ZXT1</accession>
<reference evidence="1" key="1">
    <citation type="submission" date="2015-10" db="EMBL/GenBank/DDBJ databases">
        <title>Daphnia magna gene sets from two clonal populations assembled and annotated with EvidentialGene.</title>
        <authorList>
            <person name="Gilbert D."/>
            <person name="Podicheti R."/>
            <person name="Orsini L."/>
            <person name="Colbourne J."/>
            <person name="Pfrender M."/>
        </authorList>
    </citation>
    <scope>NUCLEOTIDE SEQUENCE</scope>
</reference>
<evidence type="ECO:0000313" key="1">
    <source>
        <dbReference type="EMBL" id="JAJ15067.1"/>
    </source>
</evidence>
<proteinExistence type="predicted"/>
<gene>
    <name evidence="2" type="ORF">APZ42_031234</name>
</gene>
<name>A0A0P4ZXT1_9CRUS</name>
<evidence type="ECO:0000313" key="2">
    <source>
        <dbReference type="EMBL" id="KZS05553.1"/>
    </source>
</evidence>